<dbReference type="PANTHER" id="PTHR48022">
    <property type="entry name" value="PLASTIDIC GLUCOSE TRANSPORTER 4"/>
    <property type="match status" value="1"/>
</dbReference>
<dbReference type="HOGENOM" id="CLU_001265_30_3_1"/>
<dbReference type="PROSITE" id="PS00217">
    <property type="entry name" value="SUGAR_TRANSPORT_2"/>
    <property type="match status" value="1"/>
</dbReference>
<name>A0A072P416_9EURO</name>
<dbReference type="PROSITE" id="PS50850">
    <property type="entry name" value="MFS"/>
    <property type="match status" value="1"/>
</dbReference>
<evidence type="ECO:0000256" key="2">
    <source>
        <dbReference type="ARBA" id="ARBA00010992"/>
    </source>
</evidence>
<evidence type="ECO:0000256" key="1">
    <source>
        <dbReference type="ARBA" id="ARBA00004141"/>
    </source>
</evidence>
<keyword evidence="3 7" id="KW-0813">Transport</keyword>
<keyword evidence="5 9" id="KW-1133">Transmembrane helix</keyword>
<feature type="transmembrane region" description="Helical" evidence="9">
    <location>
        <begin position="334"/>
        <end position="356"/>
    </location>
</feature>
<dbReference type="Proteomes" id="UP000027920">
    <property type="component" value="Unassembled WGS sequence"/>
</dbReference>
<feature type="transmembrane region" description="Helical" evidence="9">
    <location>
        <begin position="305"/>
        <end position="327"/>
    </location>
</feature>
<dbReference type="InterPro" id="IPR036259">
    <property type="entry name" value="MFS_trans_sf"/>
</dbReference>
<dbReference type="GO" id="GO:0005351">
    <property type="term" value="F:carbohydrate:proton symporter activity"/>
    <property type="evidence" value="ECO:0007669"/>
    <property type="project" value="TreeGrafter"/>
</dbReference>
<dbReference type="PRINTS" id="PR00171">
    <property type="entry name" value="SUGRTRNSPORT"/>
</dbReference>
<dbReference type="RefSeq" id="XP_013257191.1">
    <property type="nucleotide sequence ID" value="XM_013401737.1"/>
</dbReference>
<dbReference type="InterPro" id="IPR005828">
    <property type="entry name" value="MFS_sugar_transport-like"/>
</dbReference>
<feature type="transmembrane region" description="Helical" evidence="9">
    <location>
        <begin position="150"/>
        <end position="171"/>
    </location>
</feature>
<evidence type="ECO:0000256" key="4">
    <source>
        <dbReference type="ARBA" id="ARBA00022692"/>
    </source>
</evidence>
<feature type="transmembrane region" description="Helical" evidence="9">
    <location>
        <begin position="362"/>
        <end position="387"/>
    </location>
</feature>
<evidence type="ECO:0000259" key="10">
    <source>
        <dbReference type="PROSITE" id="PS50850"/>
    </source>
</evidence>
<feature type="domain" description="Major facilitator superfamily (MFS) profile" evidence="10">
    <location>
        <begin position="23"/>
        <end position="453"/>
    </location>
</feature>
<feature type="transmembrane region" description="Helical" evidence="9">
    <location>
        <begin position="92"/>
        <end position="110"/>
    </location>
</feature>
<feature type="transmembrane region" description="Helical" evidence="9">
    <location>
        <begin position="19"/>
        <end position="36"/>
    </location>
</feature>
<feature type="transmembrane region" description="Helical" evidence="9">
    <location>
        <begin position="183"/>
        <end position="203"/>
    </location>
</feature>
<evidence type="ECO:0000256" key="6">
    <source>
        <dbReference type="ARBA" id="ARBA00023136"/>
    </source>
</evidence>
<dbReference type="AlphaFoldDB" id="A0A072P416"/>
<dbReference type="Gene3D" id="1.20.1250.20">
    <property type="entry name" value="MFS general substrate transporter like domains"/>
    <property type="match status" value="1"/>
</dbReference>
<sequence length="569" mass="62404">MAPNDPQTARAKGLVGKPLLYFTSVFVSLGVFLFGYDQGVMSGIITGPFFRDYFNQPGPAEVGTMVAILEIGALISSISVGRIGDIIGRRRTILYGSMIFFVGGMCQSFANGMPMMMIGRLIAGFGVGALSTIVPVYQSEISPPHNRGKLACIEFTGNITGYAASVWVDYFCSYIQSDYSWRLPLLMQCFMGALLGFGSLIICESPRWLLDNDHDEEGIIVIANLYGKGDIHNPKARQEYREIKMNVLIQRQEGERSYVDMFKRYSRRVFIAMSAQAFAQLNGINVISYYAPLVFESAGWAGRDAILMTGINAITYLGSTIPPWYVVDRWGRRPILLSGAVAMIISLSLISYFIFIDVKSTPTMVVVFVMIYNAAFGASWGPIPWLYPPEILPLSIRAKGASLSTASNWAFNFLVGELTPVLQGAIKWRLYLVHAFFCAVSFVLVYFVYPETANVRLEDMNALFGDATTAMPTPATQAERGSLMGVGSPSSIDIRGGSPRPGMFSADSAIPGLDIDPPDIQLDSDGRPRGRDPNNEGIGGWIGRMVSRTRQDSRGQGRGQYGKVGQDED</sequence>
<protein>
    <recommendedName>
        <fullName evidence="10">Major facilitator superfamily (MFS) profile domain-containing protein</fullName>
    </recommendedName>
</protein>
<dbReference type="InterPro" id="IPR020846">
    <property type="entry name" value="MFS_dom"/>
</dbReference>
<feature type="region of interest" description="Disordered" evidence="8">
    <location>
        <begin position="495"/>
        <end position="569"/>
    </location>
</feature>
<dbReference type="GO" id="GO:0016020">
    <property type="term" value="C:membrane"/>
    <property type="evidence" value="ECO:0007669"/>
    <property type="project" value="UniProtKB-SubCell"/>
</dbReference>
<dbReference type="EMBL" id="AMGV01000009">
    <property type="protein sequence ID" value="KEF54601.1"/>
    <property type="molecule type" value="Genomic_DNA"/>
</dbReference>
<evidence type="ECO:0000256" key="3">
    <source>
        <dbReference type="ARBA" id="ARBA00022448"/>
    </source>
</evidence>
<dbReference type="InterPro" id="IPR005829">
    <property type="entry name" value="Sugar_transporter_CS"/>
</dbReference>
<evidence type="ECO:0000256" key="9">
    <source>
        <dbReference type="SAM" id="Phobius"/>
    </source>
</evidence>
<dbReference type="InterPro" id="IPR050360">
    <property type="entry name" value="MFS_Sugar_Transporters"/>
</dbReference>
<reference evidence="11 12" key="1">
    <citation type="submission" date="2013-03" db="EMBL/GenBank/DDBJ databases">
        <title>The Genome Sequence of Exophiala aquamarina CBS 119918.</title>
        <authorList>
            <consortium name="The Broad Institute Genomics Platform"/>
            <person name="Cuomo C."/>
            <person name="de Hoog S."/>
            <person name="Gorbushina A."/>
            <person name="Walker B."/>
            <person name="Young S.K."/>
            <person name="Zeng Q."/>
            <person name="Gargeya S."/>
            <person name="Fitzgerald M."/>
            <person name="Haas B."/>
            <person name="Abouelleil A."/>
            <person name="Allen A.W."/>
            <person name="Alvarado L."/>
            <person name="Arachchi H.M."/>
            <person name="Berlin A.M."/>
            <person name="Chapman S.B."/>
            <person name="Gainer-Dewar J."/>
            <person name="Goldberg J."/>
            <person name="Griggs A."/>
            <person name="Gujja S."/>
            <person name="Hansen M."/>
            <person name="Howarth C."/>
            <person name="Imamovic A."/>
            <person name="Ireland A."/>
            <person name="Larimer J."/>
            <person name="McCowan C."/>
            <person name="Murphy C."/>
            <person name="Pearson M."/>
            <person name="Poon T.W."/>
            <person name="Priest M."/>
            <person name="Roberts A."/>
            <person name="Saif S."/>
            <person name="Shea T."/>
            <person name="Sisk P."/>
            <person name="Sykes S."/>
            <person name="Wortman J."/>
            <person name="Nusbaum C."/>
            <person name="Birren B."/>
        </authorList>
    </citation>
    <scope>NUCLEOTIDE SEQUENCE [LARGE SCALE GENOMIC DNA]</scope>
    <source>
        <strain evidence="11 12">CBS 119918</strain>
    </source>
</reference>
<dbReference type="NCBIfam" id="TIGR00879">
    <property type="entry name" value="SP"/>
    <property type="match status" value="1"/>
</dbReference>
<dbReference type="GeneID" id="25283953"/>
<feature type="transmembrane region" description="Helical" evidence="9">
    <location>
        <begin position="430"/>
        <end position="449"/>
    </location>
</feature>
<comment type="similarity">
    <text evidence="2 7">Belongs to the major facilitator superfamily. Sugar transporter (TC 2.A.1.1) family.</text>
</comment>
<feature type="transmembrane region" description="Helical" evidence="9">
    <location>
        <begin position="116"/>
        <end position="138"/>
    </location>
</feature>
<dbReference type="InterPro" id="IPR003663">
    <property type="entry name" value="Sugar/inositol_transpt"/>
</dbReference>
<keyword evidence="4 9" id="KW-0812">Transmembrane</keyword>
<evidence type="ECO:0000313" key="11">
    <source>
        <dbReference type="EMBL" id="KEF54601.1"/>
    </source>
</evidence>
<comment type="subcellular location">
    <subcellularLocation>
        <location evidence="1">Membrane</location>
        <topology evidence="1">Multi-pass membrane protein</topology>
    </subcellularLocation>
</comment>
<feature type="compositionally biased region" description="Basic and acidic residues" evidence="8">
    <location>
        <begin position="524"/>
        <end position="534"/>
    </location>
</feature>
<evidence type="ECO:0000256" key="7">
    <source>
        <dbReference type="RuleBase" id="RU003346"/>
    </source>
</evidence>
<evidence type="ECO:0000313" key="12">
    <source>
        <dbReference type="Proteomes" id="UP000027920"/>
    </source>
</evidence>
<dbReference type="PANTHER" id="PTHR48022:SF73">
    <property type="entry name" value="METABOLITE TRANSPORT PROTEIN YDL199C-RELATED"/>
    <property type="match status" value="1"/>
</dbReference>
<proteinExistence type="inferred from homology"/>
<dbReference type="SUPFAM" id="SSF103473">
    <property type="entry name" value="MFS general substrate transporter"/>
    <property type="match status" value="1"/>
</dbReference>
<accession>A0A072P416</accession>
<feature type="transmembrane region" description="Helical" evidence="9">
    <location>
        <begin position="62"/>
        <end position="80"/>
    </location>
</feature>
<organism evidence="11 12">
    <name type="scientific">Exophiala aquamarina CBS 119918</name>
    <dbReference type="NCBI Taxonomy" id="1182545"/>
    <lineage>
        <taxon>Eukaryota</taxon>
        <taxon>Fungi</taxon>
        <taxon>Dikarya</taxon>
        <taxon>Ascomycota</taxon>
        <taxon>Pezizomycotina</taxon>
        <taxon>Eurotiomycetes</taxon>
        <taxon>Chaetothyriomycetidae</taxon>
        <taxon>Chaetothyriales</taxon>
        <taxon>Herpotrichiellaceae</taxon>
        <taxon>Exophiala</taxon>
    </lineage>
</organism>
<dbReference type="OrthoDB" id="648285at2759"/>
<evidence type="ECO:0000256" key="5">
    <source>
        <dbReference type="ARBA" id="ARBA00022989"/>
    </source>
</evidence>
<comment type="caution">
    <text evidence="11">The sequence shown here is derived from an EMBL/GenBank/DDBJ whole genome shotgun (WGS) entry which is preliminary data.</text>
</comment>
<dbReference type="VEuPathDB" id="FungiDB:A1O9_09043"/>
<keyword evidence="6 9" id="KW-0472">Membrane</keyword>
<dbReference type="Pfam" id="PF00083">
    <property type="entry name" value="Sugar_tr"/>
    <property type="match status" value="1"/>
</dbReference>
<gene>
    <name evidence="11" type="ORF">A1O9_09043</name>
</gene>
<evidence type="ECO:0000256" key="8">
    <source>
        <dbReference type="SAM" id="MobiDB-lite"/>
    </source>
</evidence>
<feature type="transmembrane region" description="Helical" evidence="9">
    <location>
        <begin position="269"/>
        <end position="293"/>
    </location>
</feature>
<dbReference type="FunFam" id="1.20.1250.20:FF:000119">
    <property type="entry name" value="MFS monosaccharide transporter, putative"/>
    <property type="match status" value="1"/>
</dbReference>
<keyword evidence="12" id="KW-1185">Reference proteome</keyword>